<dbReference type="AlphaFoldDB" id="A0A9Q1D2S5"/>
<dbReference type="Gene3D" id="3.20.20.190">
    <property type="entry name" value="Phosphatidylinositol (PI) phosphodiesterase"/>
    <property type="match status" value="1"/>
</dbReference>
<accession>A0A9Q1D2S5</accession>
<dbReference type="InterPro" id="IPR042158">
    <property type="entry name" value="PLCXD1/2/3"/>
</dbReference>
<protein>
    <submittedName>
        <fullName evidence="1">Uncharacterized protein</fullName>
    </submittedName>
</protein>
<dbReference type="PANTHER" id="PTHR13593">
    <property type="match status" value="1"/>
</dbReference>
<dbReference type="GO" id="GO:0008081">
    <property type="term" value="F:phosphoric diester hydrolase activity"/>
    <property type="evidence" value="ECO:0007669"/>
    <property type="project" value="InterPro"/>
</dbReference>
<organism evidence="1 2">
    <name type="scientific">Conger conger</name>
    <name type="common">Conger eel</name>
    <name type="synonym">Muraena conger</name>
    <dbReference type="NCBI Taxonomy" id="82655"/>
    <lineage>
        <taxon>Eukaryota</taxon>
        <taxon>Metazoa</taxon>
        <taxon>Chordata</taxon>
        <taxon>Craniata</taxon>
        <taxon>Vertebrata</taxon>
        <taxon>Euteleostomi</taxon>
        <taxon>Actinopterygii</taxon>
        <taxon>Neopterygii</taxon>
        <taxon>Teleostei</taxon>
        <taxon>Anguilliformes</taxon>
        <taxon>Congridae</taxon>
        <taxon>Conger</taxon>
    </lineage>
</organism>
<dbReference type="SUPFAM" id="SSF51695">
    <property type="entry name" value="PLC-like phosphodiesterases"/>
    <property type="match status" value="1"/>
</dbReference>
<dbReference type="CDD" id="cd08616">
    <property type="entry name" value="PI-PLCXD1c"/>
    <property type="match status" value="1"/>
</dbReference>
<dbReference type="InterPro" id="IPR017946">
    <property type="entry name" value="PLC-like_Pdiesterase_TIM-brl"/>
</dbReference>
<dbReference type="Proteomes" id="UP001152803">
    <property type="component" value="Unassembled WGS sequence"/>
</dbReference>
<keyword evidence="2" id="KW-1185">Reference proteome</keyword>
<dbReference type="Pfam" id="PF26146">
    <property type="entry name" value="PI-PLC_X"/>
    <property type="match status" value="1"/>
</dbReference>
<sequence length="321" mass="36922">MALSTVNDQNCEDWMSRLSPKLWNIPLYNLAIPGSHDTMSYCLDISSPLVRSESQSFRLVDGLFYCLTRPIIYKWTTTQESDVVEQLNAGIRYFDLRIASKQHDSSGDLYFTHVIYTSAKVLETMEKIAVWLDSHPKEIVILACSHFEGLSEKCHERFILNLRRIFGRKLCPSKGSDLTLRGLWTSRYQVLLSYEDEAAARHRELWPDIPYWWANQRTALGVTTYLDQQREKGRPEDFFVCGLNLTAERRYIVQHPCTSLLKISLENHESLLDWLRQQHPGPSSDSVNIVAGDFVGTAPFCDLVISLNEKLARPAYMEPVL</sequence>
<name>A0A9Q1D2S5_CONCO</name>
<reference evidence="1" key="1">
    <citation type="journal article" date="2023" name="Science">
        <title>Genome structures resolve the early diversification of teleost fishes.</title>
        <authorList>
            <person name="Parey E."/>
            <person name="Louis A."/>
            <person name="Montfort J."/>
            <person name="Bouchez O."/>
            <person name="Roques C."/>
            <person name="Iampietro C."/>
            <person name="Lluch J."/>
            <person name="Castinel A."/>
            <person name="Donnadieu C."/>
            <person name="Desvignes T."/>
            <person name="Floi Bucao C."/>
            <person name="Jouanno E."/>
            <person name="Wen M."/>
            <person name="Mejri S."/>
            <person name="Dirks R."/>
            <person name="Jansen H."/>
            <person name="Henkel C."/>
            <person name="Chen W.J."/>
            <person name="Zahm M."/>
            <person name="Cabau C."/>
            <person name="Klopp C."/>
            <person name="Thompson A.W."/>
            <person name="Robinson-Rechavi M."/>
            <person name="Braasch I."/>
            <person name="Lecointre G."/>
            <person name="Bobe J."/>
            <person name="Postlethwait J.H."/>
            <person name="Berthelot C."/>
            <person name="Roest Crollius H."/>
            <person name="Guiguen Y."/>
        </authorList>
    </citation>
    <scope>NUCLEOTIDE SEQUENCE</scope>
    <source>
        <strain evidence="1">Concon-B</strain>
    </source>
</reference>
<dbReference type="EMBL" id="JAFJMO010000015">
    <property type="protein sequence ID" value="KAJ8256148.1"/>
    <property type="molecule type" value="Genomic_DNA"/>
</dbReference>
<evidence type="ECO:0000313" key="2">
    <source>
        <dbReference type="Proteomes" id="UP001152803"/>
    </source>
</evidence>
<dbReference type="PANTHER" id="PTHR13593:SF24">
    <property type="entry name" value="PI-PLC X DOMAIN-CONTAINING PROTEIN 1"/>
    <property type="match status" value="1"/>
</dbReference>
<evidence type="ECO:0000313" key="1">
    <source>
        <dbReference type="EMBL" id="KAJ8256148.1"/>
    </source>
</evidence>
<dbReference type="GO" id="GO:0006629">
    <property type="term" value="P:lipid metabolic process"/>
    <property type="evidence" value="ECO:0007669"/>
    <property type="project" value="InterPro"/>
</dbReference>
<comment type="caution">
    <text evidence="1">The sequence shown here is derived from an EMBL/GenBank/DDBJ whole genome shotgun (WGS) entry which is preliminary data.</text>
</comment>
<gene>
    <name evidence="1" type="ORF">COCON_G00200120</name>
</gene>
<proteinExistence type="predicted"/>
<dbReference type="InterPro" id="IPR051057">
    <property type="entry name" value="PI-PLC_domain"/>
</dbReference>
<dbReference type="OrthoDB" id="1046782at2759"/>